<dbReference type="Proteomes" id="UP001165042">
    <property type="component" value="Unassembled WGS sequence"/>
</dbReference>
<protein>
    <recommendedName>
        <fullName evidence="3">Squamosa promoter-binding protein 15</fullName>
    </recommendedName>
</protein>
<evidence type="ECO:0000313" key="1">
    <source>
        <dbReference type="EMBL" id="GLW90262.1"/>
    </source>
</evidence>
<keyword evidence="2" id="KW-1185">Reference proteome</keyword>
<evidence type="ECO:0008006" key="3">
    <source>
        <dbReference type="Google" id="ProtNLM"/>
    </source>
</evidence>
<accession>A0A9W6QKJ2</accession>
<comment type="caution">
    <text evidence="1">The sequence shown here is derived from an EMBL/GenBank/DDBJ whole genome shotgun (WGS) entry which is preliminary data.</text>
</comment>
<evidence type="ECO:0000313" key="2">
    <source>
        <dbReference type="Proteomes" id="UP001165042"/>
    </source>
</evidence>
<dbReference type="AlphaFoldDB" id="A0A9W6QKJ2"/>
<proteinExistence type="predicted"/>
<reference evidence="1" key="1">
    <citation type="submission" date="2023-02" db="EMBL/GenBank/DDBJ databases">
        <title>Actinokineospora globicatena NBRC 15670.</title>
        <authorList>
            <person name="Ichikawa N."/>
            <person name="Sato H."/>
            <person name="Tonouchi N."/>
        </authorList>
    </citation>
    <scope>NUCLEOTIDE SEQUENCE</scope>
    <source>
        <strain evidence="1">NBRC 15670</strain>
    </source>
</reference>
<name>A0A9W6QKJ2_9PSEU</name>
<sequence length="135" mass="15741">MSWVTNVMLGADMGDFRVVDEFNVWLWEGLPQRDYPERSGRGQLRRITGDDNGWGGPKHPECEVWAGTLNHGDLDAVLAKVRALPWTHPNQVQLFMMDQEQSFFRLWMFRDGELRQYAPTTPVEEDADFFPPWDI</sequence>
<dbReference type="EMBL" id="BSSD01000001">
    <property type="protein sequence ID" value="GLW90262.1"/>
    <property type="molecule type" value="Genomic_DNA"/>
</dbReference>
<dbReference type="RefSeq" id="WP_285608110.1">
    <property type="nucleotide sequence ID" value="NZ_BSSD01000001.1"/>
</dbReference>
<organism evidence="1 2">
    <name type="scientific">Actinokineospora globicatena</name>
    <dbReference type="NCBI Taxonomy" id="103729"/>
    <lineage>
        <taxon>Bacteria</taxon>
        <taxon>Bacillati</taxon>
        <taxon>Actinomycetota</taxon>
        <taxon>Actinomycetes</taxon>
        <taxon>Pseudonocardiales</taxon>
        <taxon>Pseudonocardiaceae</taxon>
        <taxon>Actinokineospora</taxon>
    </lineage>
</organism>
<gene>
    <name evidence="1" type="ORF">Aglo03_10780</name>
</gene>